<dbReference type="Gene3D" id="3.10.180.10">
    <property type="entry name" value="2,3-Dihydroxybiphenyl 1,2-Dioxygenase, domain 1"/>
    <property type="match status" value="1"/>
</dbReference>
<dbReference type="InterPro" id="IPR041581">
    <property type="entry name" value="Glyoxalase_6"/>
</dbReference>
<sequence length="118" mass="13244">MANVWSGVTIDCLDPERVARFWSALLGREPGPSQEGWVYLGERGDPQPRLVFQPVPEPQTGKVRIHLDISVDDIDEAMTAVINLGGRFTGERHDYEEGVVVVMADPEDHEFCLVKYYG</sequence>
<protein>
    <recommendedName>
        <fullName evidence="1">VOC domain-containing protein</fullName>
    </recommendedName>
</protein>
<accession>A0A1C6SZP7</accession>
<dbReference type="SUPFAM" id="SSF54593">
    <property type="entry name" value="Glyoxalase/Bleomycin resistance protein/Dihydroxybiphenyl dioxygenase"/>
    <property type="match status" value="1"/>
</dbReference>
<dbReference type="STRING" id="568872.GA0070624_5143"/>
<dbReference type="RefSeq" id="WP_091345380.1">
    <property type="nucleotide sequence ID" value="NZ_FMHV01000002.1"/>
</dbReference>
<name>A0A1C6SZP7_9ACTN</name>
<dbReference type="OrthoDB" id="3212826at2"/>
<organism evidence="2 3">
    <name type="scientific">Micromonospora rhizosphaerae</name>
    <dbReference type="NCBI Taxonomy" id="568872"/>
    <lineage>
        <taxon>Bacteria</taxon>
        <taxon>Bacillati</taxon>
        <taxon>Actinomycetota</taxon>
        <taxon>Actinomycetes</taxon>
        <taxon>Micromonosporales</taxon>
        <taxon>Micromonosporaceae</taxon>
        <taxon>Micromonospora</taxon>
    </lineage>
</organism>
<evidence type="ECO:0000313" key="3">
    <source>
        <dbReference type="Proteomes" id="UP000199413"/>
    </source>
</evidence>
<dbReference type="InterPro" id="IPR029068">
    <property type="entry name" value="Glyas_Bleomycin-R_OHBP_Dase"/>
</dbReference>
<dbReference type="Pfam" id="PF18029">
    <property type="entry name" value="Glyoxalase_6"/>
    <property type="match status" value="1"/>
</dbReference>
<dbReference type="CDD" id="cd06587">
    <property type="entry name" value="VOC"/>
    <property type="match status" value="1"/>
</dbReference>
<evidence type="ECO:0000313" key="2">
    <source>
        <dbReference type="EMBL" id="SCL35008.1"/>
    </source>
</evidence>
<dbReference type="PANTHER" id="PTHR35908">
    <property type="entry name" value="HYPOTHETICAL FUSION PROTEIN"/>
    <property type="match status" value="1"/>
</dbReference>
<dbReference type="PROSITE" id="PS51819">
    <property type="entry name" value="VOC"/>
    <property type="match status" value="1"/>
</dbReference>
<reference evidence="3" key="1">
    <citation type="submission" date="2016-06" db="EMBL/GenBank/DDBJ databases">
        <authorList>
            <person name="Varghese N."/>
            <person name="Submissions Spin"/>
        </authorList>
    </citation>
    <scope>NUCLEOTIDE SEQUENCE [LARGE SCALE GENOMIC DNA]</scope>
    <source>
        <strain evidence="3">DSM 45431</strain>
    </source>
</reference>
<keyword evidence="3" id="KW-1185">Reference proteome</keyword>
<gene>
    <name evidence="2" type="ORF">GA0070624_5143</name>
</gene>
<dbReference type="AlphaFoldDB" id="A0A1C6SZP7"/>
<dbReference type="InterPro" id="IPR037523">
    <property type="entry name" value="VOC_core"/>
</dbReference>
<evidence type="ECO:0000259" key="1">
    <source>
        <dbReference type="PROSITE" id="PS51819"/>
    </source>
</evidence>
<dbReference type="EMBL" id="FMHV01000002">
    <property type="protein sequence ID" value="SCL35008.1"/>
    <property type="molecule type" value="Genomic_DNA"/>
</dbReference>
<dbReference type="Proteomes" id="UP000199413">
    <property type="component" value="Unassembled WGS sequence"/>
</dbReference>
<proteinExistence type="predicted"/>
<feature type="domain" description="VOC" evidence="1">
    <location>
        <begin position="4"/>
        <end position="116"/>
    </location>
</feature>
<dbReference type="PANTHER" id="PTHR35908:SF1">
    <property type="entry name" value="CONSERVED PROTEIN"/>
    <property type="match status" value="1"/>
</dbReference>